<protein>
    <submittedName>
        <fullName evidence="1">Uncharacterized protein</fullName>
    </submittedName>
</protein>
<name>A0A0A9DJU2_ARUDO</name>
<dbReference type="AlphaFoldDB" id="A0A0A9DJU2"/>
<accession>A0A0A9DJU2</accession>
<reference evidence="1" key="2">
    <citation type="journal article" date="2015" name="Data Brief">
        <title>Shoot transcriptome of the giant reed, Arundo donax.</title>
        <authorList>
            <person name="Barrero R.A."/>
            <person name="Guerrero F.D."/>
            <person name="Moolhuijzen P."/>
            <person name="Goolsby J.A."/>
            <person name="Tidwell J."/>
            <person name="Bellgard S.E."/>
            <person name="Bellgard M.I."/>
        </authorList>
    </citation>
    <scope>NUCLEOTIDE SEQUENCE</scope>
    <source>
        <tissue evidence="1">Shoot tissue taken approximately 20 cm above the soil surface</tissue>
    </source>
</reference>
<organism evidence="1">
    <name type="scientific">Arundo donax</name>
    <name type="common">Giant reed</name>
    <name type="synonym">Donax arundinaceus</name>
    <dbReference type="NCBI Taxonomy" id="35708"/>
    <lineage>
        <taxon>Eukaryota</taxon>
        <taxon>Viridiplantae</taxon>
        <taxon>Streptophyta</taxon>
        <taxon>Embryophyta</taxon>
        <taxon>Tracheophyta</taxon>
        <taxon>Spermatophyta</taxon>
        <taxon>Magnoliopsida</taxon>
        <taxon>Liliopsida</taxon>
        <taxon>Poales</taxon>
        <taxon>Poaceae</taxon>
        <taxon>PACMAD clade</taxon>
        <taxon>Arundinoideae</taxon>
        <taxon>Arundineae</taxon>
        <taxon>Arundo</taxon>
    </lineage>
</organism>
<dbReference type="EMBL" id="GBRH01209844">
    <property type="protein sequence ID" value="JAD88051.1"/>
    <property type="molecule type" value="Transcribed_RNA"/>
</dbReference>
<sequence length="30" mass="3385">MQMLNSQARPFTLSYRICQLGIAILTNCVV</sequence>
<evidence type="ECO:0000313" key="1">
    <source>
        <dbReference type="EMBL" id="JAD88051.1"/>
    </source>
</evidence>
<reference evidence="1" key="1">
    <citation type="submission" date="2014-09" db="EMBL/GenBank/DDBJ databases">
        <authorList>
            <person name="Magalhaes I.L.F."/>
            <person name="Oliveira U."/>
            <person name="Santos F.R."/>
            <person name="Vidigal T.H.D.A."/>
            <person name="Brescovit A.D."/>
            <person name="Santos A.J."/>
        </authorList>
    </citation>
    <scope>NUCLEOTIDE SEQUENCE</scope>
    <source>
        <tissue evidence="1">Shoot tissue taken approximately 20 cm above the soil surface</tissue>
    </source>
</reference>
<proteinExistence type="predicted"/>